<reference evidence="7" key="1">
    <citation type="submission" date="2019-11" db="EMBL/GenBank/DDBJ databases">
        <authorList>
            <person name="Feng L."/>
        </authorList>
    </citation>
    <scope>NUCLEOTIDE SEQUENCE</scope>
    <source>
        <strain evidence="7">AodontolyticusLFYP35</strain>
    </source>
</reference>
<dbReference type="EC" id="3.4.21.83" evidence="7"/>
<proteinExistence type="inferred from homology"/>
<comment type="similarity">
    <text evidence="1">Belongs to the peptidase S9A family.</text>
</comment>
<dbReference type="PRINTS" id="PR00862">
    <property type="entry name" value="PROLIGOPTASE"/>
</dbReference>
<dbReference type="SUPFAM" id="SSF50993">
    <property type="entry name" value="Peptidase/esterase 'gauge' domain"/>
    <property type="match status" value="1"/>
</dbReference>
<dbReference type="PANTHER" id="PTHR11757">
    <property type="entry name" value="PROTEASE FAMILY S9A OLIGOPEPTIDASE"/>
    <property type="match status" value="1"/>
</dbReference>
<evidence type="ECO:0000256" key="1">
    <source>
        <dbReference type="ARBA" id="ARBA00005228"/>
    </source>
</evidence>
<dbReference type="InterPro" id="IPR029058">
    <property type="entry name" value="AB_hydrolase_fold"/>
</dbReference>
<dbReference type="GO" id="GO:0004252">
    <property type="term" value="F:serine-type endopeptidase activity"/>
    <property type="evidence" value="ECO:0007669"/>
    <property type="project" value="UniProtKB-EC"/>
</dbReference>
<dbReference type="InterPro" id="IPR051543">
    <property type="entry name" value="Serine_Peptidase_S9A"/>
</dbReference>
<dbReference type="AlphaFoldDB" id="A0A6N2RYD0"/>
<feature type="domain" description="Peptidase S9 prolyl oligopeptidase catalytic" evidence="5">
    <location>
        <begin position="505"/>
        <end position="724"/>
    </location>
</feature>
<dbReference type="Pfam" id="PF00326">
    <property type="entry name" value="Peptidase_S9"/>
    <property type="match status" value="1"/>
</dbReference>
<organism evidence="7">
    <name type="scientific">Schaalia odontolytica</name>
    <dbReference type="NCBI Taxonomy" id="1660"/>
    <lineage>
        <taxon>Bacteria</taxon>
        <taxon>Bacillati</taxon>
        <taxon>Actinomycetota</taxon>
        <taxon>Actinomycetes</taxon>
        <taxon>Actinomycetales</taxon>
        <taxon>Actinomycetaceae</taxon>
        <taxon>Schaalia</taxon>
    </lineage>
</organism>
<evidence type="ECO:0000313" key="7">
    <source>
        <dbReference type="EMBL" id="VYS86363.1"/>
    </source>
</evidence>
<dbReference type="Gene3D" id="3.40.50.1820">
    <property type="entry name" value="alpha/beta hydrolase"/>
    <property type="match status" value="1"/>
</dbReference>
<evidence type="ECO:0000256" key="3">
    <source>
        <dbReference type="ARBA" id="ARBA00022801"/>
    </source>
</evidence>
<protein>
    <submittedName>
        <fullName evidence="7">Protease 2</fullName>
        <ecNumber evidence="7">3.4.21.83</ecNumber>
    </submittedName>
</protein>
<feature type="domain" description="Peptidase S9A N-terminal" evidence="6">
    <location>
        <begin position="15"/>
        <end position="444"/>
    </location>
</feature>
<evidence type="ECO:0000256" key="4">
    <source>
        <dbReference type="ARBA" id="ARBA00022825"/>
    </source>
</evidence>
<evidence type="ECO:0000259" key="6">
    <source>
        <dbReference type="Pfam" id="PF02897"/>
    </source>
</evidence>
<evidence type="ECO:0000256" key="2">
    <source>
        <dbReference type="ARBA" id="ARBA00022670"/>
    </source>
</evidence>
<sequence>MTEEAAPLAPQRFGTRVRSIHGDHFDDPWDWLRDRNDPQVVAHIQAENRWADKVCEPTRELADTLVSEFDSFTAPVVYSAPQRIGDWWYFQRQFHEDSYAKHYRVSALHYTETPVLADVETLEGEQLLLDENLCAQGEEFFKVGELVPTADGRLIAWSRDTEGDERWTWIIQDTSSGDIVDQVVSNAGYGFAWAADSQSFIYTRVDDAWRQFQLWHHRVGMDTDGDSLLLEEPDEAFDLWFSASNDPWHVVVHSTSTTSGGAWLWDPYAPSASPLPLVAKRDDVQINVEPAGDHLLVIHTALSREGSLACIPLPSKGSADSIIDPDRWVTLYTAHDGERLTDIEAYRDFFTLSYRRDALPQARYYRRTRPLEIADGKPVPASDCSDLWALGQELNKEGTIRSLYPLSSGRFEDCLVRVGYQSVLTSPTVEELDLQNGKTRILKVTEVPNWDPSDFTEERVWVCARDGHTQIPVTLVHRCDAQPDGTHAGWIHGYGSYEISFDPEFDILRLPALKRGVVHAIAHIRGGGEMGRAWYEDGKKLVKTHTFTDFLDVANYLVDSRWVHPDRLIAEGRSAGGLLMGAVTNAQPDRFAAIIAGVPFVDALTTILDPSLPLTVGEWEEWGNPIEDAEVYALMRSYTPYENVHQGVRYPAIMATTSINDTRVFYVEPHKWVQRLRQATAQVPDQPPIVIRTEMVAGHAGASGRKGRWNARAQEFAFVLHQVGITK</sequence>
<keyword evidence="2 7" id="KW-0645">Protease</keyword>
<dbReference type="Gene3D" id="2.130.10.120">
    <property type="entry name" value="Prolyl oligopeptidase, N-terminal domain"/>
    <property type="match status" value="1"/>
</dbReference>
<keyword evidence="4" id="KW-0720">Serine protease</keyword>
<evidence type="ECO:0000259" key="5">
    <source>
        <dbReference type="Pfam" id="PF00326"/>
    </source>
</evidence>
<dbReference type="EMBL" id="CACRSM010000002">
    <property type="protein sequence ID" value="VYS86363.1"/>
    <property type="molecule type" value="Genomic_DNA"/>
</dbReference>
<dbReference type="InterPro" id="IPR001375">
    <property type="entry name" value="Peptidase_S9_cat"/>
</dbReference>
<accession>A0A6N2RYD0</accession>
<dbReference type="SUPFAM" id="SSF53474">
    <property type="entry name" value="alpha/beta-Hydrolases"/>
    <property type="match status" value="1"/>
</dbReference>
<keyword evidence="3 7" id="KW-0378">Hydrolase</keyword>
<gene>
    <name evidence="7" type="primary">ptrB</name>
    <name evidence="7" type="ORF">AOLFYP35_00606</name>
</gene>
<dbReference type="PANTHER" id="PTHR11757:SF19">
    <property type="entry name" value="PROLYL ENDOPEPTIDASE-LIKE"/>
    <property type="match status" value="1"/>
</dbReference>
<dbReference type="InterPro" id="IPR002470">
    <property type="entry name" value="Peptidase_S9A"/>
</dbReference>
<dbReference type="Pfam" id="PF02897">
    <property type="entry name" value="Peptidase_S9_N"/>
    <property type="match status" value="1"/>
</dbReference>
<dbReference type="InterPro" id="IPR023302">
    <property type="entry name" value="Pept_S9A_N"/>
</dbReference>
<dbReference type="GO" id="GO:0006508">
    <property type="term" value="P:proteolysis"/>
    <property type="evidence" value="ECO:0007669"/>
    <property type="project" value="UniProtKB-KW"/>
</dbReference>
<name>A0A6N2RYD0_9ACTO</name>